<evidence type="ECO:0000259" key="9">
    <source>
        <dbReference type="Pfam" id="PF00294"/>
    </source>
</evidence>
<dbReference type="RefSeq" id="WP_154617050.1">
    <property type="nucleotide sequence ID" value="NZ_JADFAX010000005.1"/>
</dbReference>
<comment type="caution">
    <text evidence="10">The sequence shown here is derived from an EMBL/GenBank/DDBJ whole genome shotgun (WGS) entry which is preliminary data.</text>
</comment>
<dbReference type="UniPathway" id="UPA00704">
    <property type="reaction ID" value="UER00715"/>
</dbReference>
<proteinExistence type="inferred from homology"/>
<dbReference type="SUPFAM" id="SSF53613">
    <property type="entry name" value="Ribokinase-like"/>
    <property type="match status" value="1"/>
</dbReference>
<dbReference type="NCBIfam" id="NF010033">
    <property type="entry name" value="PRK13508.1"/>
    <property type="match status" value="1"/>
</dbReference>
<dbReference type="Proteomes" id="UP000483839">
    <property type="component" value="Unassembled WGS sequence"/>
</dbReference>
<keyword evidence="6 8" id="KW-0067">ATP-binding</keyword>
<dbReference type="NCBIfam" id="TIGR01231">
    <property type="entry name" value="lacC"/>
    <property type="match status" value="1"/>
</dbReference>
<dbReference type="NCBIfam" id="TIGR03168">
    <property type="entry name" value="1-PFK"/>
    <property type="match status" value="1"/>
</dbReference>
<dbReference type="InterPro" id="IPR005926">
    <property type="entry name" value="LacC"/>
</dbReference>
<evidence type="ECO:0000256" key="5">
    <source>
        <dbReference type="ARBA" id="ARBA00022777"/>
    </source>
</evidence>
<dbReference type="GO" id="GO:0009024">
    <property type="term" value="F:tagatose-6-phosphate kinase activity"/>
    <property type="evidence" value="ECO:0007669"/>
    <property type="project" value="UniProtKB-UniRule"/>
</dbReference>
<accession>A0A6L6G615</accession>
<keyword evidence="3 8" id="KW-0423">Lactose metabolism</keyword>
<dbReference type="InterPro" id="IPR011611">
    <property type="entry name" value="PfkB_dom"/>
</dbReference>
<dbReference type="PANTHER" id="PTHR46566:SF5">
    <property type="entry name" value="1-PHOSPHOFRUCTOKINASE"/>
    <property type="match status" value="1"/>
</dbReference>
<organism evidence="10 11">
    <name type="scientific">Streptococcus uberis</name>
    <dbReference type="NCBI Taxonomy" id="1349"/>
    <lineage>
        <taxon>Bacteria</taxon>
        <taxon>Bacillati</taxon>
        <taxon>Bacillota</taxon>
        <taxon>Bacilli</taxon>
        <taxon>Lactobacillales</taxon>
        <taxon>Streptococcaceae</taxon>
        <taxon>Streptococcus</taxon>
    </lineage>
</organism>
<evidence type="ECO:0000256" key="8">
    <source>
        <dbReference type="PIRNR" id="PIRNR000535"/>
    </source>
</evidence>
<dbReference type="AlphaFoldDB" id="A0A6L6G615"/>
<evidence type="ECO:0000256" key="4">
    <source>
        <dbReference type="ARBA" id="ARBA00022741"/>
    </source>
</evidence>
<evidence type="ECO:0000256" key="2">
    <source>
        <dbReference type="ARBA" id="ARBA00022679"/>
    </source>
</evidence>
<evidence type="ECO:0000256" key="3">
    <source>
        <dbReference type="ARBA" id="ARBA00022736"/>
    </source>
</evidence>
<dbReference type="Gene3D" id="3.40.1190.20">
    <property type="match status" value="1"/>
</dbReference>
<keyword evidence="4 8" id="KW-0547">Nucleotide-binding</keyword>
<evidence type="ECO:0000256" key="1">
    <source>
        <dbReference type="ARBA" id="ARBA00005380"/>
    </source>
</evidence>
<dbReference type="InterPro" id="IPR017583">
    <property type="entry name" value="Tagatose/fructose_Pkinase"/>
</dbReference>
<evidence type="ECO:0000313" key="11">
    <source>
        <dbReference type="Proteomes" id="UP000483839"/>
    </source>
</evidence>
<dbReference type="GO" id="GO:2001059">
    <property type="term" value="P:D-tagatose 6-phosphate catabolic process"/>
    <property type="evidence" value="ECO:0007669"/>
    <property type="project" value="UniProtKB-UniPathway"/>
</dbReference>
<dbReference type="InterPro" id="IPR029056">
    <property type="entry name" value="Ribokinase-like"/>
</dbReference>
<comment type="catalytic activity">
    <reaction evidence="8">
        <text>D-tagatofuranose 6-phosphate + ATP = D-tagatofuranose 1,6-bisphosphate + ADP + H(+)</text>
        <dbReference type="Rhea" id="RHEA:12420"/>
        <dbReference type="ChEBI" id="CHEBI:15378"/>
        <dbReference type="ChEBI" id="CHEBI:30616"/>
        <dbReference type="ChEBI" id="CHEBI:58694"/>
        <dbReference type="ChEBI" id="CHEBI:58695"/>
        <dbReference type="ChEBI" id="CHEBI:456216"/>
        <dbReference type="EC" id="2.7.1.144"/>
    </reaction>
</comment>
<evidence type="ECO:0000313" key="10">
    <source>
        <dbReference type="EMBL" id="MTD00863.1"/>
    </source>
</evidence>
<dbReference type="PROSITE" id="PS00584">
    <property type="entry name" value="PFKB_KINASES_2"/>
    <property type="match status" value="1"/>
</dbReference>
<evidence type="ECO:0000256" key="6">
    <source>
        <dbReference type="ARBA" id="ARBA00022840"/>
    </source>
</evidence>
<dbReference type="PIRSF" id="PIRSF000535">
    <property type="entry name" value="1PFK/6PFK/LacC"/>
    <property type="match status" value="1"/>
</dbReference>
<dbReference type="InterPro" id="IPR002173">
    <property type="entry name" value="Carboh/pur_kinase_PfkB_CS"/>
</dbReference>
<feature type="domain" description="Carbohydrate kinase PfkB" evidence="9">
    <location>
        <begin position="7"/>
        <end position="292"/>
    </location>
</feature>
<dbReference type="GO" id="GO:0019512">
    <property type="term" value="P:lactose catabolic process via tagatose-6-phosphate"/>
    <property type="evidence" value="ECO:0007669"/>
    <property type="project" value="InterPro"/>
</dbReference>
<reference evidence="10 11" key="1">
    <citation type="submission" date="2019-11" db="EMBL/GenBank/DDBJ databases">
        <title>Streptococcus uberis isolated from clinical mastitis cases on a southeastern Queensland dairy.</title>
        <authorList>
            <person name="Workentine M.L."/>
            <person name="Price R."/>
            <person name="Olchowy T."/>
        </authorList>
    </citation>
    <scope>NUCLEOTIDE SEQUENCE [LARGE SCALE GENOMIC DNA]</scope>
    <source>
        <strain evidence="10 11">OLC4459-A17</strain>
    </source>
</reference>
<dbReference type="GO" id="GO:0044281">
    <property type="term" value="P:small molecule metabolic process"/>
    <property type="evidence" value="ECO:0007669"/>
    <property type="project" value="UniProtKB-ARBA"/>
</dbReference>
<dbReference type="CDD" id="cd01164">
    <property type="entry name" value="FruK_PfkB_like"/>
    <property type="match status" value="1"/>
</dbReference>
<dbReference type="FunFam" id="3.40.1190.20:FF:000001">
    <property type="entry name" value="Phosphofructokinase"/>
    <property type="match status" value="1"/>
</dbReference>
<dbReference type="EC" id="2.7.1.144" evidence="7 8"/>
<gene>
    <name evidence="10" type="ORF">GKS16_01000</name>
</gene>
<dbReference type="GO" id="GO:0005829">
    <property type="term" value="C:cytosol"/>
    <property type="evidence" value="ECO:0007669"/>
    <property type="project" value="TreeGrafter"/>
</dbReference>
<keyword evidence="2 8" id="KW-0808">Transferase</keyword>
<keyword evidence="5 10" id="KW-0418">Kinase</keyword>
<evidence type="ECO:0000256" key="7">
    <source>
        <dbReference type="NCBIfam" id="TIGR01231"/>
    </source>
</evidence>
<name>A0A6L6G615_STRUB</name>
<comment type="similarity">
    <text evidence="1">Belongs to the carbohydrate kinase pfkB family.</text>
</comment>
<protein>
    <recommendedName>
        <fullName evidence="7 8">Tagatose-6-phosphate kinase</fullName>
        <ecNumber evidence="7 8">2.7.1.144</ecNumber>
    </recommendedName>
</protein>
<dbReference type="Pfam" id="PF00294">
    <property type="entry name" value="PfkB"/>
    <property type="match status" value="1"/>
</dbReference>
<comment type="similarity">
    <text evidence="8">Belongs to the carbohydrate kinase PfkB family. LacC subfamily.</text>
</comment>
<dbReference type="EMBL" id="WLXI01000005">
    <property type="protein sequence ID" value="MTD00863.1"/>
    <property type="molecule type" value="Genomic_DNA"/>
</dbReference>
<sequence length="311" mass="33813">MILTITLNPSVDISYPLEDFNLNTVNRVALPKKTAGGKGLNVTRVLHEAGQEVVATGLIGGQLGDYLSHQLTESGIANQFLTIKGETRNCIAILHQGMQTEILENGPYVDIDEADAFTNHLNLIIKQFDVVTISGSLPRGLEQNYYSKLIATAKAYDKKVVLDCSGQALIEVLKGKAKPTVIKPNKEELEQILGSNIKEGDLEHLKELLKSPIFEGIEWIIVSLGANGAFAKHLDTFYKVTIPKITVANPVGSGDSTVAGIAWALQVADQPETLLKKANVLGMLNAQEALTGHVNMANYNDLFEQLRVEEV</sequence>
<dbReference type="GO" id="GO:0008443">
    <property type="term" value="F:phosphofructokinase activity"/>
    <property type="evidence" value="ECO:0007669"/>
    <property type="project" value="TreeGrafter"/>
</dbReference>
<comment type="pathway">
    <text evidence="8">Carbohydrate metabolism; D-tagatose 6-phosphate degradation; D-glyceraldehyde 3-phosphate and glycerone phosphate from D-tagatose 6-phosphate: step 1/2.</text>
</comment>
<dbReference type="PANTHER" id="PTHR46566">
    <property type="entry name" value="1-PHOSPHOFRUCTOKINASE-RELATED"/>
    <property type="match status" value="1"/>
</dbReference>
<dbReference type="GO" id="GO:0005524">
    <property type="term" value="F:ATP binding"/>
    <property type="evidence" value="ECO:0007669"/>
    <property type="project" value="UniProtKB-KW"/>
</dbReference>